<name>X1Q0U9_9ZZZZ</name>
<sequence>MFVLCALLLIVSGGIGQALERIAGDVCKLVYDNITNMQVCANTDSPQVYFFHRRNGAVETSNKLYS</sequence>
<accession>X1Q0U9</accession>
<protein>
    <submittedName>
        <fullName evidence="1">Uncharacterized protein</fullName>
    </submittedName>
</protein>
<dbReference type="AlphaFoldDB" id="X1Q0U9"/>
<organism evidence="1">
    <name type="scientific">marine sediment metagenome</name>
    <dbReference type="NCBI Taxonomy" id="412755"/>
    <lineage>
        <taxon>unclassified sequences</taxon>
        <taxon>metagenomes</taxon>
        <taxon>ecological metagenomes</taxon>
    </lineage>
</organism>
<comment type="caution">
    <text evidence="1">The sequence shown here is derived from an EMBL/GenBank/DDBJ whole genome shotgun (WGS) entry which is preliminary data.</text>
</comment>
<dbReference type="EMBL" id="BARV01031365">
    <property type="protein sequence ID" value="GAI36839.1"/>
    <property type="molecule type" value="Genomic_DNA"/>
</dbReference>
<evidence type="ECO:0000313" key="1">
    <source>
        <dbReference type="EMBL" id="GAI36839.1"/>
    </source>
</evidence>
<reference evidence="1" key="1">
    <citation type="journal article" date="2014" name="Front. Microbiol.">
        <title>High frequency of phylogenetically diverse reductive dehalogenase-homologous genes in deep subseafloor sedimentary metagenomes.</title>
        <authorList>
            <person name="Kawai M."/>
            <person name="Futagami T."/>
            <person name="Toyoda A."/>
            <person name="Takaki Y."/>
            <person name="Nishi S."/>
            <person name="Hori S."/>
            <person name="Arai W."/>
            <person name="Tsubouchi T."/>
            <person name="Morono Y."/>
            <person name="Uchiyama I."/>
            <person name="Ito T."/>
            <person name="Fujiyama A."/>
            <person name="Inagaki F."/>
            <person name="Takami H."/>
        </authorList>
    </citation>
    <scope>NUCLEOTIDE SEQUENCE</scope>
    <source>
        <strain evidence="1">Expedition CK06-06</strain>
    </source>
</reference>
<feature type="non-terminal residue" evidence="1">
    <location>
        <position position="66"/>
    </location>
</feature>
<gene>
    <name evidence="1" type="ORF">S06H3_49650</name>
</gene>
<proteinExistence type="predicted"/>